<proteinExistence type="predicted"/>
<gene>
    <name evidence="2" type="ORF">MCOR_24939</name>
</gene>
<evidence type="ECO:0000256" key="1">
    <source>
        <dbReference type="SAM" id="MobiDB-lite"/>
    </source>
</evidence>
<accession>A0A6J8C1Y7</accession>
<dbReference type="Proteomes" id="UP000507470">
    <property type="component" value="Unassembled WGS sequence"/>
</dbReference>
<sequence length="187" mass="22071">MATFAMSSFTAREKNIKHMLSSEHPVKIQFREYDGNQDLNIQKRYHEQQIKPPERFEEKFMELFVGRNIGLPKAPAFWRPKSRTHLKKIISRVSTPTHNIPRNKIEEEDRTLCPKDRLKAKEIERAKSASSQKRTRPLSSKELNRSCRRMTTQNKIGRLRYSLRSGQTEYYEAVKAVKNIYGDFTKI</sequence>
<evidence type="ECO:0000313" key="2">
    <source>
        <dbReference type="EMBL" id="CAC5389802.1"/>
    </source>
</evidence>
<organism evidence="2 3">
    <name type="scientific">Mytilus coruscus</name>
    <name type="common">Sea mussel</name>
    <dbReference type="NCBI Taxonomy" id="42192"/>
    <lineage>
        <taxon>Eukaryota</taxon>
        <taxon>Metazoa</taxon>
        <taxon>Spiralia</taxon>
        <taxon>Lophotrochozoa</taxon>
        <taxon>Mollusca</taxon>
        <taxon>Bivalvia</taxon>
        <taxon>Autobranchia</taxon>
        <taxon>Pteriomorphia</taxon>
        <taxon>Mytilida</taxon>
        <taxon>Mytiloidea</taxon>
        <taxon>Mytilidae</taxon>
        <taxon>Mytilinae</taxon>
        <taxon>Mytilus</taxon>
    </lineage>
</organism>
<dbReference type="AlphaFoldDB" id="A0A6J8C1Y7"/>
<name>A0A6J8C1Y7_MYTCO</name>
<dbReference type="OrthoDB" id="6053952at2759"/>
<evidence type="ECO:0000313" key="3">
    <source>
        <dbReference type="Proteomes" id="UP000507470"/>
    </source>
</evidence>
<reference evidence="2 3" key="1">
    <citation type="submission" date="2020-06" db="EMBL/GenBank/DDBJ databases">
        <authorList>
            <person name="Li R."/>
            <person name="Bekaert M."/>
        </authorList>
    </citation>
    <scope>NUCLEOTIDE SEQUENCE [LARGE SCALE GENOMIC DNA]</scope>
    <source>
        <strain evidence="3">wild</strain>
    </source>
</reference>
<dbReference type="EMBL" id="CACVKT020004375">
    <property type="protein sequence ID" value="CAC5389802.1"/>
    <property type="molecule type" value="Genomic_DNA"/>
</dbReference>
<feature type="region of interest" description="Disordered" evidence="1">
    <location>
        <begin position="123"/>
        <end position="144"/>
    </location>
</feature>
<protein>
    <submittedName>
        <fullName evidence="2">Uncharacterized protein</fullName>
    </submittedName>
</protein>
<keyword evidence="3" id="KW-1185">Reference proteome</keyword>